<name>A0A8H3AY88_9AGAM</name>
<dbReference type="Pfam" id="PF25534">
    <property type="entry name" value="DUF7918"/>
    <property type="match status" value="1"/>
</dbReference>
<dbReference type="EMBL" id="CAJMXA010000795">
    <property type="protein sequence ID" value="CAE6443286.1"/>
    <property type="molecule type" value="Genomic_DNA"/>
</dbReference>
<evidence type="ECO:0000259" key="3">
    <source>
        <dbReference type="Pfam" id="PF25534"/>
    </source>
</evidence>
<organism evidence="4 5">
    <name type="scientific">Rhizoctonia solani</name>
    <dbReference type="NCBI Taxonomy" id="456999"/>
    <lineage>
        <taxon>Eukaryota</taxon>
        <taxon>Fungi</taxon>
        <taxon>Dikarya</taxon>
        <taxon>Basidiomycota</taxon>
        <taxon>Agaricomycotina</taxon>
        <taxon>Agaricomycetes</taxon>
        <taxon>Cantharellales</taxon>
        <taxon>Ceratobasidiaceae</taxon>
        <taxon>Rhizoctonia</taxon>
    </lineage>
</organism>
<gene>
    <name evidence="4" type="ORF">RDB_LOCUS39230</name>
</gene>
<dbReference type="Proteomes" id="UP000663853">
    <property type="component" value="Unassembled WGS sequence"/>
</dbReference>
<evidence type="ECO:0000313" key="5">
    <source>
        <dbReference type="Proteomes" id="UP000663853"/>
    </source>
</evidence>
<feature type="domain" description="DUF7918" evidence="3">
    <location>
        <begin position="14"/>
        <end position="197"/>
    </location>
</feature>
<evidence type="ECO:0000313" key="4">
    <source>
        <dbReference type="EMBL" id="CAE6443286.1"/>
    </source>
</evidence>
<dbReference type="PANTHER" id="PTHR36223:SF1">
    <property type="entry name" value="TRANSCRIPTION ELONGATION FACTOR EAF N-TERMINAL DOMAIN-CONTAINING PROTEIN"/>
    <property type="match status" value="1"/>
</dbReference>
<sequence length="289" mass="31741">MLLKSLGLSVCVTDAAGVPLPEYQQKQTKDDVIECWIPSTEGANFKIKWEITNKALAPAGCDACATPYFDGVKFGSVIGRTRGELRGHRVGHTTIRLYQFGKRRFTDEEDISLFDAPIEDLGTIRVNIDWGHFRRSDRLGYFSDPTRGPVHEKLVKKGFGDSAALGRAIDAPSSSAVGFIQEAGTPSGTFIFRYASEGVHHPTSALYPANHYYQAWLQAQDIISYIPKSEASTKSDPSVKPEPSGSGLGQKRTRPPPTEVIDVDAIEDDDDEITIINTKKPKLEGKCKP</sequence>
<dbReference type="InterPro" id="IPR057678">
    <property type="entry name" value="DUF7918"/>
</dbReference>
<dbReference type="PANTHER" id="PTHR36223">
    <property type="entry name" value="BETA-LACTAMASE-TYPE TRANSPEPTIDASE FOLD DOMAIN CONTAINING PROTEIN"/>
    <property type="match status" value="1"/>
</dbReference>
<accession>A0A8H3AY88</accession>
<proteinExistence type="predicted"/>
<reference evidence="4" key="1">
    <citation type="submission" date="2021-01" db="EMBL/GenBank/DDBJ databases">
        <authorList>
            <person name="Kaushik A."/>
        </authorList>
    </citation>
    <scope>NUCLEOTIDE SEQUENCE</scope>
    <source>
        <strain evidence="4">AG6-10EEA</strain>
    </source>
</reference>
<feature type="region of interest" description="Disordered" evidence="1">
    <location>
        <begin position="229"/>
        <end position="267"/>
    </location>
</feature>
<feature type="chain" id="PRO_5034214409" description="DUF7918 domain-containing protein" evidence="2">
    <location>
        <begin position="18"/>
        <end position="289"/>
    </location>
</feature>
<evidence type="ECO:0000256" key="1">
    <source>
        <dbReference type="SAM" id="MobiDB-lite"/>
    </source>
</evidence>
<comment type="caution">
    <text evidence="4">The sequence shown here is derived from an EMBL/GenBank/DDBJ whole genome shotgun (WGS) entry which is preliminary data.</text>
</comment>
<evidence type="ECO:0000256" key="2">
    <source>
        <dbReference type="SAM" id="SignalP"/>
    </source>
</evidence>
<dbReference type="AlphaFoldDB" id="A0A8H3AY88"/>
<protein>
    <recommendedName>
        <fullName evidence="3">DUF7918 domain-containing protein</fullName>
    </recommendedName>
</protein>
<feature type="signal peptide" evidence="2">
    <location>
        <begin position="1"/>
        <end position="17"/>
    </location>
</feature>
<keyword evidence="2" id="KW-0732">Signal</keyword>